<organism evidence="3 4">
    <name type="scientific">Methanomethylovorans hollandica (strain DSM 15978 / NBRC 107637 / DMS1)</name>
    <dbReference type="NCBI Taxonomy" id="867904"/>
    <lineage>
        <taxon>Archaea</taxon>
        <taxon>Methanobacteriati</taxon>
        <taxon>Methanobacteriota</taxon>
        <taxon>Stenosarchaea group</taxon>
        <taxon>Methanomicrobia</taxon>
        <taxon>Methanosarcinales</taxon>
        <taxon>Methanosarcinaceae</taxon>
        <taxon>Methanomethylovorans</taxon>
    </lineage>
</organism>
<accession>L0KYH6</accession>
<proteinExistence type="predicted"/>
<dbReference type="RefSeq" id="WP_015324206.1">
    <property type="nucleotide sequence ID" value="NC_019977.1"/>
</dbReference>
<dbReference type="Gene3D" id="2.60.98.40">
    <property type="match status" value="1"/>
</dbReference>
<gene>
    <name evidence="3" type="ordered locus">Metho_0792</name>
</gene>
<reference evidence="4" key="1">
    <citation type="submission" date="2012-02" db="EMBL/GenBank/DDBJ databases">
        <title>Complete sequence of chromosome of Methanomethylovorans hollandica DSM 15978.</title>
        <authorList>
            <person name="Lucas S."/>
            <person name="Copeland A."/>
            <person name="Lapidus A."/>
            <person name="Glavina del Rio T."/>
            <person name="Dalin E."/>
            <person name="Tice H."/>
            <person name="Bruce D."/>
            <person name="Goodwin L."/>
            <person name="Pitluck S."/>
            <person name="Peters L."/>
            <person name="Mikhailova N."/>
            <person name="Held B."/>
            <person name="Kyrpides N."/>
            <person name="Mavromatis K."/>
            <person name="Ivanova N."/>
            <person name="Brettin T."/>
            <person name="Detter J.C."/>
            <person name="Han C."/>
            <person name="Larimer F."/>
            <person name="Land M."/>
            <person name="Hauser L."/>
            <person name="Markowitz V."/>
            <person name="Cheng J.-F."/>
            <person name="Hugenholtz P."/>
            <person name="Woyke T."/>
            <person name="Wu D."/>
            <person name="Spring S."/>
            <person name="Schroeder M."/>
            <person name="Brambilla E."/>
            <person name="Klenk H.-P."/>
            <person name="Eisen J.A."/>
        </authorList>
    </citation>
    <scope>NUCLEOTIDE SEQUENCE [LARGE SCALE GENOMIC DNA]</scope>
    <source>
        <strain evidence="4">DSM 15978 / NBRC 107637 / DMS1</strain>
    </source>
</reference>
<protein>
    <recommendedName>
        <fullName evidence="2">S-layer family duplication domain-containing protein</fullName>
    </recommendedName>
</protein>
<dbReference type="KEGG" id="mhz:Metho_0792"/>
<dbReference type="STRING" id="867904.Metho_0792"/>
<evidence type="ECO:0000256" key="1">
    <source>
        <dbReference type="SAM" id="Phobius"/>
    </source>
</evidence>
<dbReference type="EMBL" id="CP003362">
    <property type="protein sequence ID" value="AGB49039.1"/>
    <property type="molecule type" value="Genomic_DNA"/>
</dbReference>
<evidence type="ECO:0000313" key="3">
    <source>
        <dbReference type="EMBL" id="AGB49039.1"/>
    </source>
</evidence>
<dbReference type="HOGENOM" id="CLU_115250_0_0_2"/>
<name>L0KYH6_METHD</name>
<keyword evidence="1" id="KW-0812">Transmembrane</keyword>
<dbReference type="AlphaFoldDB" id="L0KYH6"/>
<evidence type="ECO:0000313" key="4">
    <source>
        <dbReference type="Proteomes" id="UP000010866"/>
    </source>
</evidence>
<feature type="domain" description="S-layer family duplication" evidence="2">
    <location>
        <begin position="34"/>
        <end position="128"/>
    </location>
</feature>
<dbReference type="Proteomes" id="UP000010866">
    <property type="component" value="Chromosome"/>
</dbReference>
<keyword evidence="1" id="KW-1133">Transmembrane helix</keyword>
<dbReference type="OrthoDB" id="142916at2157"/>
<keyword evidence="1" id="KW-0472">Membrane</keyword>
<keyword evidence="4" id="KW-1185">Reference proteome</keyword>
<dbReference type="InterPro" id="IPR006457">
    <property type="entry name" value="S_layer-rel_Mac"/>
</dbReference>
<dbReference type="Pfam" id="PF07752">
    <property type="entry name" value="S-layer"/>
    <property type="match status" value="1"/>
</dbReference>
<feature type="transmembrane region" description="Helical" evidence="1">
    <location>
        <begin position="163"/>
        <end position="182"/>
    </location>
</feature>
<sequence precursor="true">MWIGKYLSVLLLVLIICTPTGAVLPAKAAPVVEDVLLNDTSIYLLAGNTWHFYQGYNLTIKSVNQEADSVWLELSLGNNILQSVILREGDLFIYKKNDQTLLNITVDTIYAGDDEELVAFSPVFQYLDRNLPEPLIPEDENNQGQNISLDDNISNGTNGIEGFRLHMAVPVIVIIAALMLFFRKKDP</sequence>
<dbReference type="GeneID" id="14408085"/>
<evidence type="ECO:0000259" key="2">
    <source>
        <dbReference type="Pfam" id="PF07752"/>
    </source>
</evidence>